<accession>A0A2I2FMB5</accession>
<feature type="region of interest" description="Disordered" evidence="1">
    <location>
        <begin position="84"/>
        <end position="106"/>
    </location>
</feature>
<protein>
    <submittedName>
        <fullName evidence="2">Uncharacterized protein</fullName>
    </submittedName>
</protein>
<dbReference type="EMBL" id="KZ559119">
    <property type="protein sequence ID" value="PLB41776.1"/>
    <property type="molecule type" value="Genomic_DNA"/>
</dbReference>
<dbReference type="SUPFAM" id="SSF51735">
    <property type="entry name" value="NAD(P)-binding Rossmann-fold domains"/>
    <property type="match status" value="1"/>
</dbReference>
<dbReference type="Proteomes" id="UP000234585">
    <property type="component" value="Unassembled WGS sequence"/>
</dbReference>
<reference evidence="2 3" key="1">
    <citation type="submission" date="2017-12" db="EMBL/GenBank/DDBJ databases">
        <authorList>
            <consortium name="DOE Joint Genome Institute"/>
            <person name="Haridas S."/>
            <person name="Kjaerbolling I."/>
            <person name="Vesth T.C."/>
            <person name="Frisvad J.C."/>
            <person name="Nybo J.L."/>
            <person name="Theobald S."/>
            <person name="Kuo A."/>
            <person name="Bowyer P."/>
            <person name="Matsuda Y."/>
            <person name="Mondo S."/>
            <person name="Lyhne E.K."/>
            <person name="Kogle M.E."/>
            <person name="Clum A."/>
            <person name="Lipzen A."/>
            <person name="Salamov A."/>
            <person name="Ngan C.Y."/>
            <person name="Daum C."/>
            <person name="Chiniquy J."/>
            <person name="Barry K."/>
            <person name="LaButti K."/>
            <person name="Simmons B.A."/>
            <person name="Magnuson J.K."/>
            <person name="Mortensen U.H."/>
            <person name="Larsen T.O."/>
            <person name="Grigoriev I.V."/>
            <person name="Baker S.E."/>
            <person name="Andersen M.R."/>
            <person name="Nordberg H.P."/>
            <person name="Cantor M.N."/>
            <person name="Hua S.X."/>
        </authorList>
    </citation>
    <scope>NUCLEOTIDE SEQUENCE [LARGE SCALE GENOMIC DNA]</scope>
    <source>
        <strain evidence="2 3">CBS 102.13</strain>
    </source>
</reference>
<dbReference type="RefSeq" id="XP_024675788.1">
    <property type="nucleotide sequence ID" value="XM_024818970.1"/>
</dbReference>
<dbReference type="InterPro" id="IPR036291">
    <property type="entry name" value="NAD(P)-bd_dom_sf"/>
</dbReference>
<organism evidence="2 3">
    <name type="scientific">Aspergillus candidus</name>
    <dbReference type="NCBI Taxonomy" id="41067"/>
    <lineage>
        <taxon>Eukaryota</taxon>
        <taxon>Fungi</taxon>
        <taxon>Dikarya</taxon>
        <taxon>Ascomycota</taxon>
        <taxon>Pezizomycotina</taxon>
        <taxon>Eurotiomycetes</taxon>
        <taxon>Eurotiomycetidae</taxon>
        <taxon>Eurotiales</taxon>
        <taxon>Aspergillaceae</taxon>
        <taxon>Aspergillus</taxon>
        <taxon>Aspergillus subgen. Circumdati</taxon>
    </lineage>
</organism>
<sequence>MTVICSFCPSAQALTIIKTNPAIGTIPRQQILPSESDKERVWQNCQHYFRVGIRRRQGRVSLIPRFDLRRLIQIKPTIAGHISATASPNQHSMPPASQLQSSSGRPRRTMQNIAVLCVDPGDVPTKLGRRAGDIDLSDSVRGMCAQIEEATIDDTGLFVNWRGHIWPY</sequence>
<name>A0A2I2FMB5_ASPCN</name>
<keyword evidence="3" id="KW-1185">Reference proteome</keyword>
<dbReference type="Gene3D" id="3.40.50.720">
    <property type="entry name" value="NAD(P)-binding Rossmann-like Domain"/>
    <property type="match status" value="1"/>
</dbReference>
<proteinExistence type="predicted"/>
<evidence type="ECO:0000313" key="2">
    <source>
        <dbReference type="EMBL" id="PLB41776.1"/>
    </source>
</evidence>
<gene>
    <name evidence="2" type="ORF">BDW47DRAFT_41584</name>
</gene>
<dbReference type="GeneID" id="36526130"/>
<dbReference type="OrthoDB" id="7289984at2759"/>
<evidence type="ECO:0000256" key="1">
    <source>
        <dbReference type="SAM" id="MobiDB-lite"/>
    </source>
</evidence>
<dbReference type="AlphaFoldDB" id="A0A2I2FMB5"/>
<evidence type="ECO:0000313" key="3">
    <source>
        <dbReference type="Proteomes" id="UP000234585"/>
    </source>
</evidence>